<evidence type="ECO:0000256" key="1">
    <source>
        <dbReference type="ARBA" id="ARBA00001936"/>
    </source>
</evidence>
<evidence type="ECO:0000256" key="2">
    <source>
        <dbReference type="ARBA" id="ARBA00001946"/>
    </source>
</evidence>
<dbReference type="SUPFAM" id="SSF56219">
    <property type="entry name" value="DNase I-like"/>
    <property type="match status" value="1"/>
</dbReference>
<proteinExistence type="predicted"/>
<reference evidence="11" key="1">
    <citation type="journal article" date="2019" name="Int. J. Syst. Evol. Microbiol.">
        <title>The Global Catalogue of Microorganisms (GCM) 10K type strain sequencing project: providing services to taxonomists for standard genome sequencing and annotation.</title>
        <authorList>
            <consortium name="The Broad Institute Genomics Platform"/>
            <consortium name="The Broad Institute Genome Sequencing Center for Infectious Disease"/>
            <person name="Wu L."/>
            <person name="Ma J."/>
        </authorList>
    </citation>
    <scope>NUCLEOTIDE SEQUENCE [LARGE SCALE GENOMIC DNA]</scope>
    <source>
        <strain evidence="11">JCM 18200</strain>
    </source>
</reference>
<evidence type="ECO:0000256" key="8">
    <source>
        <dbReference type="ARBA" id="ARBA00023204"/>
    </source>
</evidence>
<organism evidence="10 11">
    <name type="scientific">Olivibacter ginsenosidimutans</name>
    <dbReference type="NCBI Taxonomy" id="1176537"/>
    <lineage>
        <taxon>Bacteria</taxon>
        <taxon>Pseudomonadati</taxon>
        <taxon>Bacteroidota</taxon>
        <taxon>Sphingobacteriia</taxon>
        <taxon>Sphingobacteriales</taxon>
        <taxon>Sphingobacteriaceae</taxon>
        <taxon>Olivibacter</taxon>
    </lineage>
</organism>
<keyword evidence="3" id="KW-0540">Nuclease</keyword>
<evidence type="ECO:0000313" key="11">
    <source>
        <dbReference type="Proteomes" id="UP001501411"/>
    </source>
</evidence>
<evidence type="ECO:0000256" key="4">
    <source>
        <dbReference type="ARBA" id="ARBA00022723"/>
    </source>
</evidence>
<evidence type="ECO:0000259" key="9">
    <source>
        <dbReference type="Pfam" id="PF03372"/>
    </source>
</evidence>
<dbReference type="PANTHER" id="PTHR15822">
    <property type="entry name" value="TRAF AND TNF RECEPTOR-ASSOCIATED PROTEIN"/>
    <property type="match status" value="1"/>
</dbReference>
<sequence>MATTNSTTRRKFIYSMGIAAAPLLMQSFKPFSSRKHADPNIHHILTCNIRVALPEDDEKGVGWNSRRAICIDIIRAHHPDIIGFQEVIKPQMDDLKKAFPDFIAFGFEGPEMDAHPVGYHGIAKNPILFSKERYEMLAAGEYWLSDTPLQAGSISWNSARARHANWVRLRDKKSGKDFRLINLHLDHISQDARENQIKVVMNESNQYAPDYPQVLTGDFNSSAANAVYGIIKENHWQDSYTVLHGDAEPGYTVHLFQGAHYAKKEKGKKIDFIFYRGNIQTTAATIIKDNKNGRYPSDHYFVSAALVI</sequence>
<keyword evidence="7" id="KW-0460">Magnesium</keyword>
<keyword evidence="8" id="KW-0234">DNA repair</keyword>
<feature type="domain" description="Endonuclease/exonuclease/phosphatase" evidence="9">
    <location>
        <begin position="45"/>
        <end position="299"/>
    </location>
</feature>
<dbReference type="GO" id="GO:0004519">
    <property type="term" value="F:endonuclease activity"/>
    <property type="evidence" value="ECO:0007669"/>
    <property type="project" value="UniProtKB-KW"/>
</dbReference>
<protein>
    <submittedName>
        <fullName evidence="10">Endonuclease/exonuclease/phosphatase family protein</fullName>
    </submittedName>
</protein>
<dbReference type="InterPro" id="IPR005135">
    <property type="entry name" value="Endo/exonuclease/phosphatase"/>
</dbReference>
<dbReference type="EMBL" id="BAABIQ010000040">
    <property type="protein sequence ID" value="GAA4799095.1"/>
    <property type="molecule type" value="Genomic_DNA"/>
</dbReference>
<name>A0ABP9BSS9_9SPHI</name>
<dbReference type="InterPro" id="IPR051547">
    <property type="entry name" value="TDP2-like"/>
</dbReference>
<dbReference type="InterPro" id="IPR036691">
    <property type="entry name" value="Endo/exonu/phosph_ase_sf"/>
</dbReference>
<comment type="cofactor">
    <cofactor evidence="1">
        <name>Mn(2+)</name>
        <dbReference type="ChEBI" id="CHEBI:29035"/>
    </cofactor>
</comment>
<evidence type="ECO:0000256" key="7">
    <source>
        <dbReference type="ARBA" id="ARBA00022842"/>
    </source>
</evidence>
<accession>A0ABP9BSS9</accession>
<dbReference type="Gene3D" id="3.60.10.10">
    <property type="entry name" value="Endonuclease/exonuclease/phosphatase"/>
    <property type="match status" value="1"/>
</dbReference>
<dbReference type="RefSeq" id="WP_345232615.1">
    <property type="nucleotide sequence ID" value="NZ_BAABIQ010000040.1"/>
</dbReference>
<keyword evidence="5" id="KW-0227">DNA damage</keyword>
<keyword evidence="6" id="KW-0378">Hydrolase</keyword>
<dbReference type="CDD" id="cd09083">
    <property type="entry name" value="EEP-1"/>
    <property type="match status" value="1"/>
</dbReference>
<evidence type="ECO:0000313" key="10">
    <source>
        <dbReference type="EMBL" id="GAA4799095.1"/>
    </source>
</evidence>
<comment type="caution">
    <text evidence="10">The sequence shown here is derived from an EMBL/GenBank/DDBJ whole genome shotgun (WGS) entry which is preliminary data.</text>
</comment>
<evidence type="ECO:0000256" key="6">
    <source>
        <dbReference type="ARBA" id="ARBA00022801"/>
    </source>
</evidence>
<comment type="cofactor">
    <cofactor evidence="2">
        <name>Mg(2+)</name>
        <dbReference type="ChEBI" id="CHEBI:18420"/>
    </cofactor>
</comment>
<evidence type="ECO:0000256" key="5">
    <source>
        <dbReference type="ARBA" id="ARBA00022763"/>
    </source>
</evidence>
<dbReference type="PANTHER" id="PTHR15822:SF4">
    <property type="entry name" value="TYROSYL-DNA PHOSPHODIESTERASE 2"/>
    <property type="match status" value="1"/>
</dbReference>
<gene>
    <name evidence="10" type="ORF">GCM10023231_29810</name>
</gene>
<dbReference type="Pfam" id="PF03372">
    <property type="entry name" value="Exo_endo_phos"/>
    <property type="match status" value="1"/>
</dbReference>
<evidence type="ECO:0000256" key="3">
    <source>
        <dbReference type="ARBA" id="ARBA00022722"/>
    </source>
</evidence>
<dbReference type="Proteomes" id="UP001501411">
    <property type="component" value="Unassembled WGS sequence"/>
</dbReference>
<keyword evidence="10" id="KW-0255">Endonuclease</keyword>
<keyword evidence="11" id="KW-1185">Reference proteome</keyword>
<keyword evidence="4" id="KW-0479">Metal-binding</keyword>